<evidence type="ECO:0000256" key="1">
    <source>
        <dbReference type="SAM" id="MobiDB-lite"/>
    </source>
</evidence>
<dbReference type="EMBL" id="JAWRVI010000055">
    <property type="protein sequence ID" value="KAK4083939.1"/>
    <property type="molecule type" value="Genomic_DNA"/>
</dbReference>
<comment type="caution">
    <text evidence="2">The sequence shown here is derived from an EMBL/GenBank/DDBJ whole genome shotgun (WGS) entry which is preliminary data.</text>
</comment>
<name>A0ABR0BM34_PURLI</name>
<evidence type="ECO:0000313" key="2">
    <source>
        <dbReference type="EMBL" id="KAK4083939.1"/>
    </source>
</evidence>
<feature type="region of interest" description="Disordered" evidence="1">
    <location>
        <begin position="85"/>
        <end position="128"/>
    </location>
</feature>
<sequence>MDLTFGGRFDSPITHTPPPPGGYRQGLVAGGFTCSPVCLINDGWSESALGWGAVGGVGGGGWWFDSHFDDGGSGGPLRCQPAARPWPGPVSGRSGRQPLGLAPQARPGWGPGGTMETPARSRQAPPPVPSPSIVTILEAILLPHARHVSHHAGTSAPRQDMENFPSFLLGTGFLCSF</sequence>
<evidence type="ECO:0000313" key="3">
    <source>
        <dbReference type="Proteomes" id="UP001287286"/>
    </source>
</evidence>
<dbReference type="Proteomes" id="UP001287286">
    <property type="component" value="Unassembled WGS sequence"/>
</dbReference>
<proteinExistence type="predicted"/>
<feature type="region of interest" description="Disordered" evidence="1">
    <location>
        <begin position="1"/>
        <end position="22"/>
    </location>
</feature>
<organism evidence="2 3">
    <name type="scientific">Purpureocillium lilacinum</name>
    <name type="common">Paecilomyces lilacinus</name>
    <dbReference type="NCBI Taxonomy" id="33203"/>
    <lineage>
        <taxon>Eukaryota</taxon>
        <taxon>Fungi</taxon>
        <taxon>Dikarya</taxon>
        <taxon>Ascomycota</taxon>
        <taxon>Pezizomycotina</taxon>
        <taxon>Sordariomycetes</taxon>
        <taxon>Hypocreomycetidae</taxon>
        <taxon>Hypocreales</taxon>
        <taxon>Ophiocordycipitaceae</taxon>
        <taxon>Purpureocillium</taxon>
    </lineage>
</organism>
<accession>A0ABR0BM34</accession>
<gene>
    <name evidence="2" type="ORF">Purlil1_10572</name>
</gene>
<protein>
    <submittedName>
        <fullName evidence="2">Uncharacterized protein</fullName>
    </submittedName>
</protein>
<reference evidence="2 3" key="1">
    <citation type="journal article" date="2024" name="Microbiol. Resour. Announc.">
        <title>Genome annotations for the ascomycete fungi Trichoderma harzianum, Trichoderma aggressivum, and Purpureocillium lilacinum.</title>
        <authorList>
            <person name="Beijen E.P.W."/>
            <person name="Ohm R.A."/>
        </authorList>
    </citation>
    <scope>NUCLEOTIDE SEQUENCE [LARGE SCALE GENOMIC DNA]</scope>
    <source>
        <strain evidence="2 3">CBS 150709</strain>
    </source>
</reference>
<keyword evidence="3" id="KW-1185">Reference proteome</keyword>